<organism evidence="8 9">
    <name type="scientific">Candidatus Limivivens intestinipullorum</name>
    <dbReference type="NCBI Taxonomy" id="2840858"/>
    <lineage>
        <taxon>Bacteria</taxon>
        <taxon>Bacillati</taxon>
        <taxon>Bacillota</taxon>
        <taxon>Clostridia</taxon>
        <taxon>Lachnospirales</taxon>
        <taxon>Lachnospiraceae</taxon>
        <taxon>Lachnospiraceae incertae sedis</taxon>
        <taxon>Candidatus Limivivens</taxon>
    </lineage>
</organism>
<feature type="binding site" evidence="7">
    <location>
        <position position="82"/>
    </location>
    <ligand>
        <name>Zn(2+)</name>
        <dbReference type="ChEBI" id="CHEBI:29105"/>
    </ligand>
</feature>
<evidence type="ECO:0000256" key="7">
    <source>
        <dbReference type="PIRSR" id="PIRSR602481-1"/>
    </source>
</evidence>
<evidence type="ECO:0000256" key="4">
    <source>
        <dbReference type="ARBA" id="ARBA00023015"/>
    </source>
</evidence>
<reference evidence="8" key="1">
    <citation type="submission" date="2020-10" db="EMBL/GenBank/DDBJ databases">
        <authorList>
            <person name="Gilroy R."/>
        </authorList>
    </citation>
    <scope>NUCLEOTIDE SEQUENCE</scope>
    <source>
        <strain evidence="8">CHK190-19873</strain>
    </source>
</reference>
<dbReference type="Gene3D" id="3.30.1490.190">
    <property type="match status" value="1"/>
</dbReference>
<dbReference type="CDD" id="cd07153">
    <property type="entry name" value="Fur_like"/>
    <property type="match status" value="1"/>
</dbReference>
<feature type="binding site" evidence="7">
    <location>
        <position position="127"/>
    </location>
    <ligand>
        <name>Zn(2+)</name>
        <dbReference type="ChEBI" id="CHEBI:29105"/>
    </ligand>
</feature>
<evidence type="ECO:0000256" key="5">
    <source>
        <dbReference type="ARBA" id="ARBA00023125"/>
    </source>
</evidence>
<dbReference type="SUPFAM" id="SSF46785">
    <property type="entry name" value="Winged helix' DNA-binding domain"/>
    <property type="match status" value="1"/>
</dbReference>
<dbReference type="Gene3D" id="1.10.10.10">
    <property type="entry name" value="Winged helix-like DNA-binding domain superfamily/Winged helix DNA-binding domain"/>
    <property type="match status" value="1"/>
</dbReference>
<evidence type="ECO:0000256" key="6">
    <source>
        <dbReference type="ARBA" id="ARBA00023163"/>
    </source>
</evidence>
<comment type="caution">
    <text evidence="8">The sequence shown here is derived from an EMBL/GenBank/DDBJ whole genome shotgun (WGS) entry which is preliminary data.</text>
</comment>
<dbReference type="InterPro" id="IPR043135">
    <property type="entry name" value="Fur_C"/>
</dbReference>
<sequence length="137" mass="15564">MAALKYSRQRESIKEFLRSREDHPTADTIYMNIRQSFPNISLGTVYRNLTLLADLGEITRIITDGGADRFDGSTAPHHHFICTKCHSVRDLPMENIDYIMDTARKAAGSRLRIDSYTAHFYGICENCMGSEENEKAS</sequence>
<evidence type="ECO:0000313" key="9">
    <source>
        <dbReference type="Proteomes" id="UP000823935"/>
    </source>
</evidence>
<accession>A0A9D1EUY3</accession>
<dbReference type="GO" id="GO:0000976">
    <property type="term" value="F:transcription cis-regulatory region binding"/>
    <property type="evidence" value="ECO:0007669"/>
    <property type="project" value="TreeGrafter"/>
</dbReference>
<dbReference type="GO" id="GO:0045892">
    <property type="term" value="P:negative regulation of DNA-templated transcription"/>
    <property type="evidence" value="ECO:0007669"/>
    <property type="project" value="TreeGrafter"/>
</dbReference>
<dbReference type="GO" id="GO:1900376">
    <property type="term" value="P:regulation of secondary metabolite biosynthetic process"/>
    <property type="evidence" value="ECO:0007669"/>
    <property type="project" value="TreeGrafter"/>
</dbReference>
<dbReference type="EMBL" id="DVIQ01000071">
    <property type="protein sequence ID" value="HIS32136.1"/>
    <property type="molecule type" value="Genomic_DNA"/>
</dbReference>
<evidence type="ECO:0000313" key="8">
    <source>
        <dbReference type="EMBL" id="HIS32136.1"/>
    </source>
</evidence>
<keyword evidence="2" id="KW-0678">Repressor</keyword>
<keyword evidence="6" id="KW-0804">Transcription</keyword>
<keyword evidence="5" id="KW-0238">DNA-binding</keyword>
<reference evidence="8" key="2">
    <citation type="journal article" date="2021" name="PeerJ">
        <title>Extensive microbial diversity within the chicken gut microbiome revealed by metagenomics and culture.</title>
        <authorList>
            <person name="Gilroy R."/>
            <person name="Ravi A."/>
            <person name="Getino M."/>
            <person name="Pursley I."/>
            <person name="Horton D.L."/>
            <person name="Alikhan N.F."/>
            <person name="Baker D."/>
            <person name="Gharbi K."/>
            <person name="Hall N."/>
            <person name="Watson M."/>
            <person name="Adriaenssens E.M."/>
            <person name="Foster-Nyarko E."/>
            <person name="Jarju S."/>
            <person name="Secka A."/>
            <person name="Antonio M."/>
            <person name="Oren A."/>
            <person name="Chaudhuri R.R."/>
            <person name="La Ragione R."/>
            <person name="Hildebrand F."/>
            <person name="Pallen M.J."/>
        </authorList>
    </citation>
    <scope>NUCLEOTIDE SEQUENCE</scope>
    <source>
        <strain evidence="8">CHK190-19873</strain>
    </source>
</reference>
<keyword evidence="7" id="KW-0479">Metal-binding</keyword>
<name>A0A9D1EUY3_9FIRM</name>
<dbReference type="GO" id="GO:0003700">
    <property type="term" value="F:DNA-binding transcription factor activity"/>
    <property type="evidence" value="ECO:0007669"/>
    <property type="project" value="InterPro"/>
</dbReference>
<feature type="binding site" evidence="7">
    <location>
        <position position="124"/>
    </location>
    <ligand>
        <name>Zn(2+)</name>
        <dbReference type="ChEBI" id="CHEBI:29105"/>
    </ligand>
</feature>
<dbReference type="GO" id="GO:0008270">
    <property type="term" value="F:zinc ion binding"/>
    <property type="evidence" value="ECO:0007669"/>
    <property type="project" value="TreeGrafter"/>
</dbReference>
<protein>
    <submittedName>
        <fullName evidence="8">Transcriptional repressor</fullName>
    </submittedName>
</protein>
<evidence type="ECO:0000256" key="2">
    <source>
        <dbReference type="ARBA" id="ARBA00022491"/>
    </source>
</evidence>
<evidence type="ECO:0000256" key="1">
    <source>
        <dbReference type="ARBA" id="ARBA00007957"/>
    </source>
</evidence>
<dbReference type="InterPro" id="IPR002481">
    <property type="entry name" value="FUR"/>
</dbReference>
<dbReference type="Proteomes" id="UP000823935">
    <property type="component" value="Unassembled WGS sequence"/>
</dbReference>
<dbReference type="InterPro" id="IPR036390">
    <property type="entry name" value="WH_DNA-bd_sf"/>
</dbReference>
<keyword evidence="3 7" id="KW-0862">Zinc</keyword>
<comment type="similarity">
    <text evidence="1">Belongs to the Fur family.</text>
</comment>
<dbReference type="PANTHER" id="PTHR33202">
    <property type="entry name" value="ZINC UPTAKE REGULATION PROTEIN"/>
    <property type="match status" value="1"/>
</dbReference>
<gene>
    <name evidence="8" type="ORF">IAB44_11410</name>
</gene>
<feature type="binding site" evidence="7">
    <location>
        <position position="85"/>
    </location>
    <ligand>
        <name>Zn(2+)</name>
        <dbReference type="ChEBI" id="CHEBI:29105"/>
    </ligand>
</feature>
<dbReference type="Pfam" id="PF01475">
    <property type="entry name" value="FUR"/>
    <property type="match status" value="1"/>
</dbReference>
<evidence type="ECO:0000256" key="3">
    <source>
        <dbReference type="ARBA" id="ARBA00022833"/>
    </source>
</evidence>
<proteinExistence type="inferred from homology"/>
<dbReference type="InterPro" id="IPR036388">
    <property type="entry name" value="WH-like_DNA-bd_sf"/>
</dbReference>
<dbReference type="AlphaFoldDB" id="A0A9D1EUY3"/>
<dbReference type="PANTHER" id="PTHR33202:SF7">
    <property type="entry name" value="FERRIC UPTAKE REGULATION PROTEIN"/>
    <property type="match status" value="1"/>
</dbReference>
<comment type="cofactor">
    <cofactor evidence="7">
        <name>Zn(2+)</name>
        <dbReference type="ChEBI" id="CHEBI:29105"/>
    </cofactor>
    <text evidence="7">Binds 1 zinc ion per subunit.</text>
</comment>
<keyword evidence="4" id="KW-0805">Transcription regulation</keyword>